<dbReference type="Gene3D" id="3.30.428.10">
    <property type="entry name" value="HIT-like"/>
    <property type="match status" value="1"/>
</dbReference>
<keyword evidence="1" id="KW-0808">Transferase</keyword>
<keyword evidence="2" id="KW-0548">Nucleotidyltransferase</keyword>
<name>X1K868_9ZZZZ</name>
<dbReference type="GO" id="GO:0008108">
    <property type="term" value="F:UDP-glucose:hexose-1-phosphate uridylyltransferase activity"/>
    <property type="evidence" value="ECO:0007669"/>
    <property type="project" value="InterPro"/>
</dbReference>
<dbReference type="PANTHER" id="PTHR42763:SF1">
    <property type="entry name" value="UDP-GLUCOSE--HEXOSE-1-PHOSPHATE URIDYLYLTRANSFERASE"/>
    <property type="match status" value="1"/>
</dbReference>
<feature type="domain" description="Galactose-1-phosphate uridyl transferase N-terminal" evidence="4">
    <location>
        <begin position="3"/>
        <end position="176"/>
    </location>
</feature>
<reference evidence="5" key="1">
    <citation type="journal article" date="2014" name="Front. Microbiol.">
        <title>High frequency of phylogenetically diverse reductive dehalogenase-homologous genes in deep subseafloor sedimentary metagenomes.</title>
        <authorList>
            <person name="Kawai M."/>
            <person name="Futagami T."/>
            <person name="Toyoda A."/>
            <person name="Takaki Y."/>
            <person name="Nishi S."/>
            <person name="Hori S."/>
            <person name="Arai W."/>
            <person name="Tsubouchi T."/>
            <person name="Morono Y."/>
            <person name="Uchiyama I."/>
            <person name="Ito T."/>
            <person name="Fujiyama A."/>
            <person name="Inagaki F."/>
            <person name="Takami H."/>
        </authorList>
    </citation>
    <scope>NUCLEOTIDE SEQUENCE</scope>
    <source>
        <strain evidence="5">Expedition CK06-06</strain>
    </source>
</reference>
<evidence type="ECO:0000259" key="4">
    <source>
        <dbReference type="Pfam" id="PF01087"/>
    </source>
</evidence>
<evidence type="ECO:0000256" key="1">
    <source>
        <dbReference type="ARBA" id="ARBA00022679"/>
    </source>
</evidence>
<dbReference type="InterPro" id="IPR005849">
    <property type="entry name" value="GalP_Utransf_N"/>
</dbReference>
<proteinExistence type="predicted"/>
<dbReference type="SUPFAM" id="SSF54197">
    <property type="entry name" value="HIT-like"/>
    <property type="match status" value="1"/>
</dbReference>
<dbReference type="GO" id="GO:0006012">
    <property type="term" value="P:galactose metabolic process"/>
    <property type="evidence" value="ECO:0007669"/>
    <property type="project" value="InterPro"/>
</dbReference>
<dbReference type="InterPro" id="IPR053177">
    <property type="entry name" value="ADP-glucose_phosphorylase"/>
</dbReference>
<dbReference type="PANTHER" id="PTHR42763">
    <property type="entry name" value="ADP-GLUCOSE PHOSPHORYLASE"/>
    <property type="match status" value="1"/>
</dbReference>
<dbReference type="EMBL" id="BARV01009608">
    <property type="protein sequence ID" value="GAI02773.1"/>
    <property type="molecule type" value="Genomic_DNA"/>
</dbReference>
<accession>X1K868</accession>
<gene>
    <name evidence="5" type="ORF">S06H3_18891</name>
</gene>
<keyword evidence="3" id="KW-0119">Carbohydrate metabolism</keyword>
<evidence type="ECO:0000256" key="2">
    <source>
        <dbReference type="ARBA" id="ARBA00022695"/>
    </source>
</evidence>
<organism evidence="5">
    <name type="scientific">marine sediment metagenome</name>
    <dbReference type="NCBI Taxonomy" id="412755"/>
    <lineage>
        <taxon>unclassified sequences</taxon>
        <taxon>metagenomes</taxon>
        <taxon>ecological metagenomes</taxon>
    </lineage>
</organism>
<protein>
    <recommendedName>
        <fullName evidence="4">Galactose-1-phosphate uridyl transferase N-terminal domain-containing protein</fullName>
    </recommendedName>
</protein>
<dbReference type="InterPro" id="IPR036265">
    <property type="entry name" value="HIT-like_sf"/>
</dbReference>
<comment type="caution">
    <text evidence="5">The sequence shown here is derived from an EMBL/GenBank/DDBJ whole genome shotgun (WGS) entry which is preliminary data.</text>
</comment>
<dbReference type="Pfam" id="PF01087">
    <property type="entry name" value="GalP_UDP_transf"/>
    <property type="match status" value="1"/>
</dbReference>
<evidence type="ECO:0000256" key="3">
    <source>
        <dbReference type="ARBA" id="ARBA00023277"/>
    </source>
</evidence>
<sequence length="178" mass="20301">MPQLRQDLITGKWVIIATERARRPHSFSETKRITPKKTKICPFCYGNEYMTPPEVLAFRDNGKPNSSGWKVRVVPNKFPALIHEGKPELIKNGIYLTMSGVGAHEVIIHSPHHDLLLPLMNEEQVELVLKAYLIRYKELSKDLNLRFIHIIVNHGKEAGASLDHPHSQLFGLPIVPYL</sequence>
<evidence type="ECO:0000313" key="5">
    <source>
        <dbReference type="EMBL" id="GAI02773.1"/>
    </source>
</evidence>
<dbReference type="AlphaFoldDB" id="X1K868"/>